<dbReference type="InterPro" id="IPR002559">
    <property type="entry name" value="Transposase_11"/>
</dbReference>
<evidence type="ECO:0000259" key="2">
    <source>
        <dbReference type="Pfam" id="PF01609"/>
    </source>
</evidence>
<name>A0ABV8E3I9_9NOCA</name>
<dbReference type="RefSeq" id="WP_378617401.1">
    <property type="nucleotide sequence ID" value="NZ_JBHSAX010000038.1"/>
</dbReference>
<dbReference type="Pfam" id="PF01609">
    <property type="entry name" value="DDE_Tnp_1"/>
    <property type="match status" value="1"/>
</dbReference>
<dbReference type="InterPro" id="IPR025161">
    <property type="entry name" value="IS402-like_dom"/>
</dbReference>
<evidence type="ECO:0000313" key="5">
    <source>
        <dbReference type="Proteomes" id="UP001595696"/>
    </source>
</evidence>
<comment type="caution">
    <text evidence="4">The sequence shown here is derived from an EMBL/GenBank/DDBJ whole genome shotgun (WGS) entry which is preliminary data.</text>
</comment>
<sequence length="267" mass="30611">MREEILTDELWTRLEPLIPQQPRRFRYPGRRRADDRAALEGILFVTRTGIGWNRLPTALFGASGATCWRRLTEWHQAGVWQRLHEQLLAELRVAGRLDLSAALVDSTHLRALKRGDHTGPSPVDRARPGSKHHLITDATGTPLAVVLTGGNRHDVTQLLPLIDAIPRIRGMPGRPLRRPRRIYADRGYDHDKYRRLVRARGITPHIARRGTGHGSGLGTHRWPVERTFAWIKNYRRLRVRTERRADVHQALLSLACSMICLRRLILN</sequence>
<organism evidence="4 5">
    <name type="scientific">Nocardia jiangsuensis</name>
    <dbReference type="NCBI Taxonomy" id="1691563"/>
    <lineage>
        <taxon>Bacteria</taxon>
        <taxon>Bacillati</taxon>
        <taxon>Actinomycetota</taxon>
        <taxon>Actinomycetes</taxon>
        <taxon>Mycobacteriales</taxon>
        <taxon>Nocardiaceae</taxon>
        <taxon>Nocardia</taxon>
    </lineage>
</organism>
<keyword evidence="5" id="KW-1185">Reference proteome</keyword>
<protein>
    <submittedName>
        <fullName evidence="4">IS5 family transposase</fullName>
    </submittedName>
</protein>
<dbReference type="PANTHER" id="PTHR30007">
    <property type="entry name" value="PHP DOMAIN PROTEIN"/>
    <property type="match status" value="1"/>
</dbReference>
<feature type="domain" description="Transposase IS4-like" evidence="2">
    <location>
        <begin position="100"/>
        <end position="258"/>
    </location>
</feature>
<dbReference type="EMBL" id="JBHSAX010000038">
    <property type="protein sequence ID" value="MFC3966535.1"/>
    <property type="molecule type" value="Genomic_DNA"/>
</dbReference>
<feature type="region of interest" description="Disordered" evidence="1">
    <location>
        <begin position="113"/>
        <end position="134"/>
    </location>
</feature>
<gene>
    <name evidence="4" type="ORF">ACFO0B_31510</name>
</gene>
<dbReference type="PANTHER" id="PTHR30007:SF1">
    <property type="entry name" value="BLR1914 PROTEIN"/>
    <property type="match status" value="1"/>
</dbReference>
<dbReference type="Proteomes" id="UP001595696">
    <property type="component" value="Unassembled WGS sequence"/>
</dbReference>
<dbReference type="Pfam" id="PF13340">
    <property type="entry name" value="DUF4096"/>
    <property type="match status" value="1"/>
</dbReference>
<feature type="domain" description="Insertion element IS402-like" evidence="3">
    <location>
        <begin position="6"/>
        <end position="84"/>
    </location>
</feature>
<accession>A0ABV8E3I9</accession>
<evidence type="ECO:0000256" key="1">
    <source>
        <dbReference type="SAM" id="MobiDB-lite"/>
    </source>
</evidence>
<evidence type="ECO:0000259" key="3">
    <source>
        <dbReference type="Pfam" id="PF13340"/>
    </source>
</evidence>
<proteinExistence type="predicted"/>
<evidence type="ECO:0000313" key="4">
    <source>
        <dbReference type="EMBL" id="MFC3966535.1"/>
    </source>
</evidence>
<dbReference type="NCBIfam" id="NF033580">
    <property type="entry name" value="transpos_IS5_3"/>
    <property type="match status" value="1"/>
</dbReference>
<reference evidence="5" key="1">
    <citation type="journal article" date="2019" name="Int. J. Syst. Evol. Microbiol.">
        <title>The Global Catalogue of Microorganisms (GCM) 10K type strain sequencing project: providing services to taxonomists for standard genome sequencing and annotation.</title>
        <authorList>
            <consortium name="The Broad Institute Genomics Platform"/>
            <consortium name="The Broad Institute Genome Sequencing Center for Infectious Disease"/>
            <person name="Wu L."/>
            <person name="Ma J."/>
        </authorList>
    </citation>
    <scope>NUCLEOTIDE SEQUENCE [LARGE SCALE GENOMIC DNA]</scope>
    <source>
        <strain evidence="5">CGMCC 4.7330</strain>
    </source>
</reference>